<dbReference type="GO" id="GO:0005789">
    <property type="term" value="C:endoplasmic reticulum membrane"/>
    <property type="evidence" value="ECO:0007669"/>
    <property type="project" value="UniProtKB-SubCell"/>
</dbReference>
<evidence type="ECO:0000313" key="10">
    <source>
        <dbReference type="Proteomes" id="UP001056384"/>
    </source>
</evidence>
<reference evidence="9" key="1">
    <citation type="submission" date="2022-06" db="EMBL/GenBank/DDBJ databases">
        <title>Complete genome sequences of two strains of the flax pathogen Septoria linicola.</title>
        <authorList>
            <person name="Lapalu N."/>
            <person name="Simon A."/>
            <person name="Demenou B."/>
            <person name="Paumier D."/>
            <person name="Guillot M.-P."/>
            <person name="Gout L."/>
            <person name="Valade R."/>
        </authorList>
    </citation>
    <scope>NUCLEOTIDE SEQUENCE</scope>
    <source>
        <strain evidence="9">SE15195</strain>
    </source>
</reference>
<keyword evidence="5 7" id="KW-0472">Membrane</keyword>
<organism evidence="9 10">
    <name type="scientific">Septoria linicola</name>
    <dbReference type="NCBI Taxonomy" id="215465"/>
    <lineage>
        <taxon>Eukaryota</taxon>
        <taxon>Fungi</taxon>
        <taxon>Dikarya</taxon>
        <taxon>Ascomycota</taxon>
        <taxon>Pezizomycotina</taxon>
        <taxon>Dothideomycetes</taxon>
        <taxon>Dothideomycetidae</taxon>
        <taxon>Mycosphaerellales</taxon>
        <taxon>Mycosphaerellaceae</taxon>
        <taxon>Septoria</taxon>
    </lineage>
</organism>
<name>A0A9Q9EGQ2_9PEZI</name>
<proteinExistence type="predicted"/>
<dbReference type="EMBL" id="CP099419">
    <property type="protein sequence ID" value="USW49154.1"/>
    <property type="molecule type" value="Genomic_DNA"/>
</dbReference>
<dbReference type="Proteomes" id="UP001056384">
    <property type="component" value="Chromosome 2"/>
</dbReference>
<sequence length="410" mass="44108">MAQTDAQQQYPNLNPYADSNGSSTTSNGPTATEQGKNILNSKQTASATMNDIKNSQTVQDLANGPVAQKAANEAAATKNEFGNLAASRQTPSTQTATGQNLTHYHSFFYNLLSWENPRATAISYATIVLSILSFRYVPVAKYALKALYIVLGITAAAEITGKLVLNQGVATKLRPKKYYTIPQETLESIIVDAVELANFFVIEFQRVIFAENVYATVAAFASAFLSYWLIKVMPSWGLFLFFTTVVYFAPLVYITNKELIDEQLGNASKIVSEQTEQVRTLAAENANKAWQATQSATKEYSAKASEAIGQASAKTQETVAQTTAKAQESFGQTKQAAVEKGYVSQETADKVTPSQSATEKVTPESGVSSADFPAAPKQEPAVTEAVDPTAELKTESHAEGNSEPVAAFGP</sequence>
<gene>
    <name evidence="9" type="ORF">Slin15195_G024730</name>
</gene>
<feature type="transmembrane region" description="Helical" evidence="7">
    <location>
        <begin position="236"/>
        <end position="254"/>
    </location>
</feature>
<dbReference type="OrthoDB" id="567788at2759"/>
<dbReference type="Pfam" id="PF02453">
    <property type="entry name" value="Reticulon"/>
    <property type="match status" value="1"/>
</dbReference>
<comment type="subcellular location">
    <subcellularLocation>
        <location evidence="1">Endoplasmic reticulum membrane</location>
        <topology evidence="1">Multi-pass membrane protein</topology>
    </subcellularLocation>
</comment>
<feature type="transmembrane region" description="Helical" evidence="7">
    <location>
        <begin position="121"/>
        <end position="140"/>
    </location>
</feature>
<feature type="compositionally biased region" description="Low complexity" evidence="6">
    <location>
        <begin position="19"/>
        <end position="28"/>
    </location>
</feature>
<feature type="domain" description="Reticulon" evidence="8">
    <location>
        <begin position="109"/>
        <end position="266"/>
    </location>
</feature>
<evidence type="ECO:0000256" key="4">
    <source>
        <dbReference type="ARBA" id="ARBA00022989"/>
    </source>
</evidence>
<accession>A0A9Q9EGQ2</accession>
<feature type="region of interest" description="Disordered" evidence="6">
    <location>
        <begin position="345"/>
        <end position="410"/>
    </location>
</feature>
<protein>
    <recommendedName>
        <fullName evidence="8">Reticulon domain-containing protein</fullName>
    </recommendedName>
</protein>
<evidence type="ECO:0000256" key="1">
    <source>
        <dbReference type="ARBA" id="ARBA00004477"/>
    </source>
</evidence>
<evidence type="ECO:0000259" key="8">
    <source>
        <dbReference type="Pfam" id="PF02453"/>
    </source>
</evidence>
<feature type="compositionally biased region" description="Basic and acidic residues" evidence="6">
    <location>
        <begin position="390"/>
        <end position="400"/>
    </location>
</feature>
<keyword evidence="3" id="KW-0256">Endoplasmic reticulum</keyword>
<feature type="compositionally biased region" description="Polar residues" evidence="6">
    <location>
        <begin position="1"/>
        <end position="12"/>
    </location>
</feature>
<keyword evidence="10" id="KW-1185">Reference proteome</keyword>
<evidence type="ECO:0000256" key="7">
    <source>
        <dbReference type="SAM" id="Phobius"/>
    </source>
</evidence>
<feature type="transmembrane region" description="Helical" evidence="7">
    <location>
        <begin position="146"/>
        <end position="165"/>
    </location>
</feature>
<feature type="transmembrane region" description="Helical" evidence="7">
    <location>
        <begin position="213"/>
        <end position="230"/>
    </location>
</feature>
<keyword evidence="2 7" id="KW-0812">Transmembrane</keyword>
<feature type="region of interest" description="Disordered" evidence="6">
    <location>
        <begin position="1"/>
        <end position="36"/>
    </location>
</feature>
<evidence type="ECO:0000313" key="9">
    <source>
        <dbReference type="EMBL" id="USW49154.1"/>
    </source>
</evidence>
<dbReference type="InterPro" id="IPR003388">
    <property type="entry name" value="Reticulon"/>
</dbReference>
<dbReference type="AlphaFoldDB" id="A0A9Q9EGQ2"/>
<keyword evidence="4 7" id="KW-1133">Transmembrane helix</keyword>
<evidence type="ECO:0000256" key="5">
    <source>
        <dbReference type="ARBA" id="ARBA00023136"/>
    </source>
</evidence>
<evidence type="ECO:0000256" key="6">
    <source>
        <dbReference type="SAM" id="MobiDB-lite"/>
    </source>
</evidence>
<evidence type="ECO:0000256" key="3">
    <source>
        <dbReference type="ARBA" id="ARBA00022824"/>
    </source>
</evidence>
<evidence type="ECO:0000256" key="2">
    <source>
        <dbReference type="ARBA" id="ARBA00022692"/>
    </source>
</evidence>